<dbReference type="AlphaFoldDB" id="A0A0V1GQB7"/>
<protein>
    <submittedName>
        <fullName evidence="1">Uncharacterized protein</fullName>
    </submittedName>
</protein>
<comment type="caution">
    <text evidence="1">The sequence shown here is derived from an EMBL/GenBank/DDBJ whole genome shotgun (WGS) entry which is preliminary data.</text>
</comment>
<name>A0A0V1GQB7_TRIPS</name>
<sequence length="38" mass="4517">MQISFPQKAYVIIKRALSVCFADVMRKRCTLHELFPFK</sequence>
<evidence type="ECO:0000313" key="2">
    <source>
        <dbReference type="Proteomes" id="UP000054805"/>
    </source>
</evidence>
<organism evidence="1 2">
    <name type="scientific">Trichinella pseudospiralis</name>
    <name type="common">Parasitic roundworm</name>
    <dbReference type="NCBI Taxonomy" id="6337"/>
    <lineage>
        <taxon>Eukaryota</taxon>
        <taxon>Metazoa</taxon>
        <taxon>Ecdysozoa</taxon>
        <taxon>Nematoda</taxon>
        <taxon>Enoplea</taxon>
        <taxon>Dorylaimia</taxon>
        <taxon>Trichinellida</taxon>
        <taxon>Trichinellidae</taxon>
        <taxon>Trichinella</taxon>
    </lineage>
</organism>
<dbReference type="Proteomes" id="UP000054805">
    <property type="component" value="Unassembled WGS sequence"/>
</dbReference>
<accession>A0A0V1GQB7</accession>
<proteinExistence type="predicted"/>
<reference evidence="1 2" key="1">
    <citation type="submission" date="2015-01" db="EMBL/GenBank/DDBJ databases">
        <title>Evolution of Trichinella species and genotypes.</title>
        <authorList>
            <person name="Korhonen P.K."/>
            <person name="Edoardo P."/>
            <person name="Giuseppe L.R."/>
            <person name="Gasser R.B."/>
        </authorList>
    </citation>
    <scope>NUCLEOTIDE SEQUENCE [LARGE SCALE GENOMIC DNA]</scope>
    <source>
        <strain evidence="1">ISS588</strain>
    </source>
</reference>
<dbReference type="EMBL" id="JYDS01000814">
    <property type="protein sequence ID" value="KRZ00502.1"/>
    <property type="molecule type" value="Genomic_DNA"/>
</dbReference>
<evidence type="ECO:0000313" key="1">
    <source>
        <dbReference type="EMBL" id="KRZ00502.1"/>
    </source>
</evidence>
<keyword evidence="2" id="KW-1185">Reference proteome</keyword>
<gene>
    <name evidence="1" type="ORF">T4B_8216</name>
</gene>